<evidence type="ECO:0000256" key="2">
    <source>
        <dbReference type="SAM" id="MobiDB-lite"/>
    </source>
</evidence>
<evidence type="ECO:0000313" key="6">
    <source>
        <dbReference type="Proteomes" id="UP000230161"/>
    </source>
</evidence>
<dbReference type="EMBL" id="PGFB01000001">
    <property type="protein sequence ID" value="PJJ65041.1"/>
    <property type="molecule type" value="Genomic_DNA"/>
</dbReference>
<dbReference type="PANTHER" id="PTHR33392">
    <property type="entry name" value="POLYISOPRENYL-TEICHOIC ACID--PEPTIDOGLYCAN TEICHOIC ACID TRANSFERASE TAGU"/>
    <property type="match status" value="1"/>
</dbReference>
<dbReference type="RefSeq" id="WP_100342985.1">
    <property type="nucleotide sequence ID" value="NZ_PGFB01000001.1"/>
</dbReference>
<comment type="caution">
    <text evidence="5">The sequence shown here is derived from an EMBL/GenBank/DDBJ whole genome shotgun (WGS) entry which is preliminary data.</text>
</comment>
<evidence type="ECO:0000259" key="4">
    <source>
        <dbReference type="Pfam" id="PF03816"/>
    </source>
</evidence>
<dbReference type="Pfam" id="PF03816">
    <property type="entry name" value="LytR_cpsA_psr"/>
    <property type="match status" value="1"/>
</dbReference>
<proteinExistence type="inferred from homology"/>
<dbReference type="InterPro" id="IPR050922">
    <property type="entry name" value="LytR/CpsA/Psr_CW_biosynth"/>
</dbReference>
<dbReference type="NCBIfam" id="TIGR00350">
    <property type="entry name" value="lytR_cpsA_psr"/>
    <property type="match status" value="1"/>
</dbReference>
<dbReference type="AlphaFoldDB" id="A0A2M9C3C0"/>
<evidence type="ECO:0000313" key="5">
    <source>
        <dbReference type="EMBL" id="PJJ65041.1"/>
    </source>
</evidence>
<dbReference type="PANTHER" id="PTHR33392:SF6">
    <property type="entry name" value="POLYISOPRENYL-TEICHOIC ACID--PEPTIDOGLYCAN TEICHOIC ACID TRANSFERASE TAGU"/>
    <property type="match status" value="1"/>
</dbReference>
<dbReference type="Proteomes" id="UP000230161">
    <property type="component" value="Unassembled WGS sequence"/>
</dbReference>
<keyword evidence="6" id="KW-1185">Reference proteome</keyword>
<keyword evidence="3" id="KW-1133">Transmembrane helix</keyword>
<gene>
    <name evidence="5" type="ORF">CLV54_0066</name>
</gene>
<reference evidence="5 6" key="1">
    <citation type="submission" date="2017-11" db="EMBL/GenBank/DDBJ databases">
        <title>Genomic Encyclopedia of Archaeal and Bacterial Type Strains, Phase II (KMG-II): From Individual Species to Whole Genera.</title>
        <authorList>
            <person name="Goeker M."/>
        </authorList>
    </citation>
    <scope>NUCLEOTIDE SEQUENCE [LARGE SCALE GENOMIC DNA]</scope>
    <source>
        <strain evidence="5 6">DSM 25625</strain>
    </source>
</reference>
<dbReference type="Gene3D" id="3.40.630.190">
    <property type="entry name" value="LCP protein"/>
    <property type="match status" value="1"/>
</dbReference>
<feature type="region of interest" description="Disordered" evidence="2">
    <location>
        <begin position="348"/>
        <end position="396"/>
    </location>
</feature>
<name>A0A2M9C3C0_9MICO</name>
<feature type="compositionally biased region" description="Low complexity" evidence="2">
    <location>
        <begin position="349"/>
        <end position="380"/>
    </location>
</feature>
<organism evidence="5 6">
    <name type="scientific">Compostimonas suwonensis</name>
    <dbReference type="NCBI Taxonomy" id="1048394"/>
    <lineage>
        <taxon>Bacteria</taxon>
        <taxon>Bacillati</taxon>
        <taxon>Actinomycetota</taxon>
        <taxon>Actinomycetes</taxon>
        <taxon>Micrococcales</taxon>
        <taxon>Microbacteriaceae</taxon>
        <taxon>Compostimonas</taxon>
    </lineage>
</organism>
<evidence type="ECO:0000256" key="1">
    <source>
        <dbReference type="ARBA" id="ARBA00006068"/>
    </source>
</evidence>
<accession>A0A2M9C3C0</accession>
<sequence length="409" mass="42066">MSDAQQTPRHGRLRQSHASLFILRIVAIGAACVLVASASVAAVALGSLSQEVTANAVDISNGTEPAAPPPQIGSIPGGFNVLIVGSDNDKDQGDAFGERDADLNDVNILLHVSEDQRNAVVVSFPRDLVIPHPECTDPETGETFDAMSARPLNDALERGGLGCVTATISQLTGLDIPYAGLVSFNGVIAMSDAVGGVPVCLEEPIADPYSGLDLPAGTSVISGTQALAFLRSRHGVGDGGDLSRISSQQSYLSSLMRKIRSEDTLTDIGKLYGLARAATQNIKLSTSLASLDSMVSMALALKDVDLDKLVFVQYPTLTDPDDANRLVPDSDLAAQLFGQISADQPFTLGADAMGPGATAAPGDPAAPAPVETTAPDAPSTDAPPAPPTAIDGIKGQTAAEQTCAIAFSE</sequence>
<dbReference type="InterPro" id="IPR004474">
    <property type="entry name" value="LytR_CpsA_psr"/>
</dbReference>
<comment type="similarity">
    <text evidence="1">Belongs to the LytR/CpsA/Psr (LCP) family.</text>
</comment>
<evidence type="ECO:0000256" key="3">
    <source>
        <dbReference type="SAM" id="Phobius"/>
    </source>
</evidence>
<keyword evidence="3" id="KW-0812">Transmembrane</keyword>
<protein>
    <submittedName>
        <fullName evidence="5">LCP family protein required for cell wall assembly</fullName>
    </submittedName>
</protein>
<feature type="domain" description="Cell envelope-related transcriptional attenuator" evidence="4">
    <location>
        <begin position="104"/>
        <end position="260"/>
    </location>
</feature>
<feature type="transmembrane region" description="Helical" evidence="3">
    <location>
        <begin position="21"/>
        <end position="45"/>
    </location>
</feature>
<dbReference type="OrthoDB" id="9782542at2"/>
<keyword evidence="3" id="KW-0472">Membrane</keyword>